<dbReference type="STRING" id="595528.A0A0D2VV09"/>
<evidence type="ECO:0000313" key="6">
    <source>
        <dbReference type="Proteomes" id="UP000008743"/>
    </source>
</evidence>
<comment type="subcellular location">
    <subcellularLocation>
        <location evidence="1">Nucleus</location>
    </subcellularLocation>
</comment>
<dbReference type="PANTHER" id="PTHR12434">
    <property type="entry name" value="MEDIATOR OF RNA POLYMERASE II TRANSCRIPTION SUBUNIT 22"/>
    <property type="match status" value="1"/>
</dbReference>
<dbReference type="PANTHER" id="PTHR12434:SF6">
    <property type="entry name" value="MEDIATOR OF RNA POLYMERASE II TRANSCRIPTION SUBUNIT 22"/>
    <property type="match status" value="1"/>
</dbReference>
<proteinExistence type="predicted"/>
<dbReference type="GO" id="GO:0006357">
    <property type="term" value="P:regulation of transcription by RNA polymerase II"/>
    <property type="evidence" value="ECO:0007669"/>
    <property type="project" value="InterPro"/>
</dbReference>
<dbReference type="EMBL" id="KE346368">
    <property type="protein sequence ID" value="KJE95252.1"/>
    <property type="molecule type" value="Genomic_DNA"/>
</dbReference>
<keyword evidence="3" id="KW-0804">Transcription</keyword>
<dbReference type="AlphaFoldDB" id="A0A0D2VV09"/>
<keyword evidence="2" id="KW-0805">Transcription regulation</keyword>
<keyword evidence="6" id="KW-1185">Reference proteome</keyword>
<dbReference type="OrthoDB" id="203279at2759"/>
<sequence length="148" mass="17011">MSSTRTKAEIKLVQLAKLEAKLKGSLDESVRQITESFMAIVRNAKVQADANMADTTIVIKDEFELQLRTTSMIRGYETLLRMIAELKDTLLLNDFEKLNATVAEKVLDYRQREMHLDAATALWRDECRIALGQLEDVYFSSRFRFTEA</sequence>
<dbReference type="eggNOG" id="KOG3304">
    <property type="taxonomic scope" value="Eukaryota"/>
</dbReference>
<gene>
    <name evidence="5" type="ORF">CAOG_009899</name>
</gene>
<evidence type="ECO:0000256" key="1">
    <source>
        <dbReference type="ARBA" id="ARBA00004123"/>
    </source>
</evidence>
<reference evidence="6" key="1">
    <citation type="submission" date="2011-02" db="EMBL/GenBank/DDBJ databases">
        <title>The Genome Sequence of Capsaspora owczarzaki ATCC 30864.</title>
        <authorList>
            <person name="Russ C."/>
            <person name="Cuomo C."/>
            <person name="Burger G."/>
            <person name="Gray M.W."/>
            <person name="Holland P.W.H."/>
            <person name="King N."/>
            <person name="Lang F.B.F."/>
            <person name="Roger A.J."/>
            <person name="Ruiz-Trillo I."/>
            <person name="Young S.K."/>
            <person name="Zeng Q."/>
            <person name="Gargeya S."/>
            <person name="Alvarado L."/>
            <person name="Berlin A."/>
            <person name="Chapman S.B."/>
            <person name="Chen Z."/>
            <person name="Freedman E."/>
            <person name="Gellesch M."/>
            <person name="Goldberg J."/>
            <person name="Griggs A."/>
            <person name="Gujja S."/>
            <person name="Heilman E."/>
            <person name="Heiman D."/>
            <person name="Howarth C."/>
            <person name="Mehta T."/>
            <person name="Neiman D."/>
            <person name="Pearson M."/>
            <person name="Roberts A."/>
            <person name="Saif S."/>
            <person name="Shea T."/>
            <person name="Shenoy N."/>
            <person name="Sisk P."/>
            <person name="Stolte C."/>
            <person name="Sykes S."/>
            <person name="White J."/>
            <person name="Yandava C."/>
            <person name="Haas B."/>
            <person name="Nusbaum C."/>
            <person name="Birren B."/>
        </authorList>
    </citation>
    <scope>NUCLEOTIDE SEQUENCE</scope>
    <source>
        <strain evidence="6">ATCC 30864</strain>
    </source>
</reference>
<keyword evidence="4" id="KW-0539">Nucleus</keyword>
<evidence type="ECO:0008006" key="7">
    <source>
        <dbReference type="Google" id="ProtNLM"/>
    </source>
</evidence>
<dbReference type="GO" id="GO:0003712">
    <property type="term" value="F:transcription coregulator activity"/>
    <property type="evidence" value="ECO:0007669"/>
    <property type="project" value="InterPro"/>
</dbReference>
<dbReference type="GO" id="GO:0016592">
    <property type="term" value="C:mediator complex"/>
    <property type="evidence" value="ECO:0007669"/>
    <property type="project" value="InterPro"/>
</dbReference>
<evidence type="ECO:0000313" key="5">
    <source>
        <dbReference type="EMBL" id="KJE95252.1"/>
    </source>
</evidence>
<protein>
    <recommendedName>
        <fullName evidence="7">Mediator complex subunit 22</fullName>
    </recommendedName>
</protein>
<evidence type="ECO:0000256" key="4">
    <source>
        <dbReference type="ARBA" id="ARBA00023242"/>
    </source>
</evidence>
<evidence type="ECO:0000256" key="2">
    <source>
        <dbReference type="ARBA" id="ARBA00023015"/>
    </source>
</evidence>
<dbReference type="Proteomes" id="UP000008743">
    <property type="component" value="Unassembled WGS sequence"/>
</dbReference>
<dbReference type="PhylomeDB" id="A0A0D2VV09"/>
<dbReference type="InParanoid" id="A0A0D2VV09"/>
<dbReference type="InterPro" id="IPR009332">
    <property type="entry name" value="Med22"/>
</dbReference>
<accession>A0A0D2VV09</accession>
<name>A0A0D2VV09_CAPO3</name>
<dbReference type="Pfam" id="PF06179">
    <property type="entry name" value="Med22"/>
    <property type="match status" value="1"/>
</dbReference>
<organism evidence="5 6">
    <name type="scientific">Capsaspora owczarzaki (strain ATCC 30864)</name>
    <dbReference type="NCBI Taxonomy" id="595528"/>
    <lineage>
        <taxon>Eukaryota</taxon>
        <taxon>Filasterea</taxon>
        <taxon>Capsaspora</taxon>
    </lineage>
</organism>
<evidence type="ECO:0000256" key="3">
    <source>
        <dbReference type="ARBA" id="ARBA00023163"/>
    </source>
</evidence>